<dbReference type="PANTHER" id="PTHR30136:SF35">
    <property type="entry name" value="HTH-TYPE TRANSCRIPTIONAL REGULATOR RV1719"/>
    <property type="match status" value="1"/>
</dbReference>
<feature type="domain" description="IclR-ED" evidence="5">
    <location>
        <begin position="82"/>
        <end position="265"/>
    </location>
</feature>
<reference evidence="6" key="1">
    <citation type="submission" date="2024-06" db="EMBL/GenBank/DDBJ databases">
        <authorList>
            <person name="Li T."/>
            <person name="Gao R."/>
        </authorList>
    </citation>
    <scope>NUCLEOTIDE SEQUENCE</scope>
    <source>
        <strain evidence="6">ZPR3</strain>
    </source>
</reference>
<dbReference type="GO" id="GO:0045892">
    <property type="term" value="P:negative regulation of DNA-templated transcription"/>
    <property type="evidence" value="ECO:0007669"/>
    <property type="project" value="TreeGrafter"/>
</dbReference>
<keyword evidence="1" id="KW-0805">Transcription regulation</keyword>
<sequence>MSVDLGSGDSKNKTRRDRETGTLGKLVSLLDLVALADGPMRFTDILSLSDQPRGTLHRQLSHLVEEGLLEVDRDGRYLIGLRLLTLASRSWARNEFRAVAEPHLHGLQEVTGETVHLGVLRGTEVIYLDKVEGRQSIRMYSQVGNASPAYCTGVGKAALSALDDAELEARISSLEYRPYTEHTFRNALELLSDVSEIRARGYAFDLEEHESGICCVAAPIRSDDGHMLAGVSVTGPAYRVTLEKLQAWAPLVVATADSIRTDMRNRMGPKR</sequence>
<keyword evidence="3" id="KW-0804">Transcription</keyword>
<dbReference type="GO" id="GO:0003677">
    <property type="term" value="F:DNA binding"/>
    <property type="evidence" value="ECO:0007669"/>
    <property type="project" value="UniProtKB-KW"/>
</dbReference>
<dbReference type="PROSITE" id="PS51077">
    <property type="entry name" value="HTH_ICLR"/>
    <property type="match status" value="1"/>
</dbReference>
<dbReference type="InterPro" id="IPR036388">
    <property type="entry name" value="WH-like_DNA-bd_sf"/>
</dbReference>
<accession>A0AAU7RT18</accession>
<dbReference type="GO" id="GO:0003700">
    <property type="term" value="F:DNA-binding transcription factor activity"/>
    <property type="evidence" value="ECO:0007669"/>
    <property type="project" value="TreeGrafter"/>
</dbReference>
<gene>
    <name evidence="6" type="ORF">ABM479_02000</name>
</gene>
<dbReference type="EMBL" id="CP157960">
    <property type="protein sequence ID" value="XBT93278.1"/>
    <property type="molecule type" value="Genomic_DNA"/>
</dbReference>
<dbReference type="InterPro" id="IPR036390">
    <property type="entry name" value="WH_DNA-bd_sf"/>
</dbReference>
<dbReference type="InterPro" id="IPR005471">
    <property type="entry name" value="Tscrpt_reg_IclR_N"/>
</dbReference>
<dbReference type="AlphaFoldDB" id="A0AAU7RT18"/>
<keyword evidence="2" id="KW-0238">DNA-binding</keyword>
<evidence type="ECO:0000259" key="4">
    <source>
        <dbReference type="PROSITE" id="PS51077"/>
    </source>
</evidence>
<dbReference type="SUPFAM" id="SSF55781">
    <property type="entry name" value="GAF domain-like"/>
    <property type="match status" value="1"/>
</dbReference>
<dbReference type="CDD" id="cd00090">
    <property type="entry name" value="HTH_ARSR"/>
    <property type="match status" value="1"/>
</dbReference>
<feature type="domain" description="HTH iclR-type" evidence="4">
    <location>
        <begin position="20"/>
        <end position="81"/>
    </location>
</feature>
<evidence type="ECO:0000256" key="2">
    <source>
        <dbReference type="ARBA" id="ARBA00023125"/>
    </source>
</evidence>
<dbReference type="InterPro" id="IPR011991">
    <property type="entry name" value="ArsR-like_HTH"/>
</dbReference>
<protein>
    <submittedName>
        <fullName evidence="6">IclR family transcriptional regulator</fullName>
    </submittedName>
</protein>
<evidence type="ECO:0000256" key="1">
    <source>
        <dbReference type="ARBA" id="ARBA00023015"/>
    </source>
</evidence>
<evidence type="ECO:0000256" key="3">
    <source>
        <dbReference type="ARBA" id="ARBA00023163"/>
    </source>
</evidence>
<organism evidence="6">
    <name type="scientific">Rhizobium sp. ZPR3</name>
    <dbReference type="NCBI Taxonomy" id="3158967"/>
    <lineage>
        <taxon>Bacteria</taxon>
        <taxon>Pseudomonadati</taxon>
        <taxon>Pseudomonadota</taxon>
        <taxon>Alphaproteobacteria</taxon>
        <taxon>Hyphomicrobiales</taxon>
        <taxon>Rhizobiaceae</taxon>
        <taxon>Rhizobium/Agrobacterium group</taxon>
        <taxon>Rhizobium</taxon>
    </lineage>
</organism>
<dbReference type="Gene3D" id="1.10.10.10">
    <property type="entry name" value="Winged helix-like DNA-binding domain superfamily/Winged helix DNA-binding domain"/>
    <property type="match status" value="1"/>
</dbReference>
<dbReference type="Pfam" id="PF09339">
    <property type="entry name" value="HTH_IclR"/>
    <property type="match status" value="1"/>
</dbReference>
<dbReference type="InterPro" id="IPR014757">
    <property type="entry name" value="Tscrpt_reg_IclR_C"/>
</dbReference>
<dbReference type="SUPFAM" id="SSF46785">
    <property type="entry name" value="Winged helix' DNA-binding domain"/>
    <property type="match status" value="1"/>
</dbReference>
<dbReference type="InterPro" id="IPR050707">
    <property type="entry name" value="HTH_MetabolicPath_Reg"/>
</dbReference>
<dbReference type="Gene3D" id="3.30.450.40">
    <property type="match status" value="1"/>
</dbReference>
<evidence type="ECO:0000313" key="6">
    <source>
        <dbReference type="EMBL" id="XBT93278.1"/>
    </source>
</evidence>
<evidence type="ECO:0000259" key="5">
    <source>
        <dbReference type="PROSITE" id="PS51078"/>
    </source>
</evidence>
<dbReference type="InterPro" id="IPR029016">
    <property type="entry name" value="GAF-like_dom_sf"/>
</dbReference>
<dbReference type="RefSeq" id="WP_174179186.1">
    <property type="nucleotide sequence ID" value="NZ_CP157960.1"/>
</dbReference>
<dbReference type="SMART" id="SM00346">
    <property type="entry name" value="HTH_ICLR"/>
    <property type="match status" value="1"/>
</dbReference>
<name>A0AAU7RT18_9HYPH</name>
<dbReference type="PANTHER" id="PTHR30136">
    <property type="entry name" value="HELIX-TURN-HELIX TRANSCRIPTIONAL REGULATOR, ICLR FAMILY"/>
    <property type="match status" value="1"/>
</dbReference>
<dbReference type="Pfam" id="PF01614">
    <property type="entry name" value="IclR_C"/>
    <property type="match status" value="1"/>
</dbReference>
<proteinExistence type="predicted"/>
<dbReference type="PROSITE" id="PS51078">
    <property type="entry name" value="ICLR_ED"/>
    <property type="match status" value="1"/>
</dbReference>